<evidence type="ECO:0000313" key="2">
    <source>
        <dbReference type="EMBL" id="JAH67466.1"/>
    </source>
</evidence>
<name>A0A0E9UNY2_ANGAN</name>
<dbReference type="AlphaFoldDB" id="A0A0E9UNY2"/>
<reference evidence="2" key="2">
    <citation type="journal article" date="2015" name="Fish Shellfish Immunol.">
        <title>Early steps in the European eel (Anguilla anguilla)-Vibrio vulnificus interaction in the gills: Role of the RtxA13 toxin.</title>
        <authorList>
            <person name="Callol A."/>
            <person name="Pajuelo D."/>
            <person name="Ebbesson L."/>
            <person name="Teles M."/>
            <person name="MacKenzie S."/>
            <person name="Amaro C."/>
        </authorList>
    </citation>
    <scope>NUCLEOTIDE SEQUENCE</scope>
</reference>
<protein>
    <submittedName>
        <fullName evidence="2">Uncharacterized protein</fullName>
    </submittedName>
</protein>
<sequence>MGGLLHPSEEIQATTEDKASVAEKH</sequence>
<dbReference type="EMBL" id="GBXM01041111">
    <property type="protein sequence ID" value="JAH67466.1"/>
    <property type="molecule type" value="Transcribed_RNA"/>
</dbReference>
<accession>A0A0E9UNY2</accession>
<organism evidence="2">
    <name type="scientific">Anguilla anguilla</name>
    <name type="common">European freshwater eel</name>
    <name type="synonym">Muraena anguilla</name>
    <dbReference type="NCBI Taxonomy" id="7936"/>
    <lineage>
        <taxon>Eukaryota</taxon>
        <taxon>Metazoa</taxon>
        <taxon>Chordata</taxon>
        <taxon>Craniata</taxon>
        <taxon>Vertebrata</taxon>
        <taxon>Euteleostomi</taxon>
        <taxon>Actinopterygii</taxon>
        <taxon>Neopterygii</taxon>
        <taxon>Teleostei</taxon>
        <taxon>Anguilliformes</taxon>
        <taxon>Anguillidae</taxon>
        <taxon>Anguilla</taxon>
    </lineage>
</organism>
<feature type="compositionally biased region" description="Basic and acidic residues" evidence="1">
    <location>
        <begin position="15"/>
        <end position="25"/>
    </location>
</feature>
<feature type="region of interest" description="Disordered" evidence="1">
    <location>
        <begin position="1"/>
        <end position="25"/>
    </location>
</feature>
<proteinExistence type="predicted"/>
<reference evidence="2" key="1">
    <citation type="submission" date="2014-11" db="EMBL/GenBank/DDBJ databases">
        <authorList>
            <person name="Amaro Gonzalez C."/>
        </authorList>
    </citation>
    <scope>NUCLEOTIDE SEQUENCE</scope>
</reference>
<evidence type="ECO:0000256" key="1">
    <source>
        <dbReference type="SAM" id="MobiDB-lite"/>
    </source>
</evidence>